<accession>A0ACC3D6K6</accession>
<evidence type="ECO:0000313" key="1">
    <source>
        <dbReference type="EMBL" id="KAK3062698.1"/>
    </source>
</evidence>
<name>A0ACC3D6K6_9PEZI</name>
<organism evidence="1 2">
    <name type="scientific">Coniosporium uncinatum</name>
    <dbReference type="NCBI Taxonomy" id="93489"/>
    <lineage>
        <taxon>Eukaryota</taxon>
        <taxon>Fungi</taxon>
        <taxon>Dikarya</taxon>
        <taxon>Ascomycota</taxon>
        <taxon>Pezizomycotina</taxon>
        <taxon>Dothideomycetes</taxon>
        <taxon>Dothideomycetes incertae sedis</taxon>
        <taxon>Coniosporium</taxon>
    </lineage>
</organism>
<reference evidence="1" key="1">
    <citation type="submission" date="2024-09" db="EMBL/GenBank/DDBJ databases">
        <title>Black Yeasts Isolated from many extreme environments.</title>
        <authorList>
            <person name="Coleine C."/>
            <person name="Stajich J.E."/>
            <person name="Selbmann L."/>
        </authorList>
    </citation>
    <scope>NUCLEOTIDE SEQUENCE</scope>
    <source>
        <strain evidence="1">CCFEE 5737</strain>
    </source>
</reference>
<sequence>MSKLLVVFGATGQQGGSIIDYALNDGELSKQYHLRALTRDPSSSSSQTLKSKGVDVVKADNDDDSSLKEALKGAHTVFVTTNTIYDKSKQIDEYNQGKRIADISVAAGASYLIWSTSTHVDQLSNGKFNQVIHFNVKADVEDYIRTLPIKSAFYGPGAFMQNYNTMAGPKPLGDGTYGLFNVLKPDSTLPLIDITDTGKYVGAVLAEPDKFNGKTLSAATRMYSQNEIVGIMSRVTGKTIKYVHIPVEKFAQFMPPNFREPLVEMHQFCDEFGYYGEGTREKVEETAKTARGKLTELEEYLRREPLKLE</sequence>
<proteinExistence type="predicted"/>
<keyword evidence="2" id="KW-1185">Reference proteome</keyword>
<protein>
    <submittedName>
        <fullName evidence="1">Uncharacterized protein</fullName>
    </submittedName>
</protein>
<dbReference type="Proteomes" id="UP001186974">
    <property type="component" value="Unassembled WGS sequence"/>
</dbReference>
<evidence type="ECO:0000313" key="2">
    <source>
        <dbReference type="Proteomes" id="UP001186974"/>
    </source>
</evidence>
<comment type="caution">
    <text evidence="1">The sequence shown here is derived from an EMBL/GenBank/DDBJ whole genome shotgun (WGS) entry which is preliminary data.</text>
</comment>
<dbReference type="EMBL" id="JAWDJW010007167">
    <property type="protein sequence ID" value="KAK3062698.1"/>
    <property type="molecule type" value="Genomic_DNA"/>
</dbReference>
<gene>
    <name evidence="1" type="ORF">LTS18_003539</name>
</gene>